<evidence type="ECO:0000259" key="3">
    <source>
        <dbReference type="SMART" id="SM00322"/>
    </source>
</evidence>
<keyword evidence="4" id="KW-1185">Reference proteome</keyword>
<feature type="region of interest" description="Disordered" evidence="2">
    <location>
        <begin position="373"/>
        <end position="520"/>
    </location>
</feature>
<dbReference type="PROSITE" id="PS50084">
    <property type="entry name" value="KH_TYPE_1"/>
    <property type="match status" value="2"/>
</dbReference>
<dbReference type="GO" id="GO:0003730">
    <property type="term" value="F:mRNA 3'-UTR binding"/>
    <property type="evidence" value="ECO:0007669"/>
    <property type="project" value="TreeGrafter"/>
</dbReference>
<dbReference type="GO" id="GO:0005634">
    <property type="term" value="C:nucleus"/>
    <property type="evidence" value="ECO:0007669"/>
    <property type="project" value="TreeGrafter"/>
</dbReference>
<dbReference type="InterPro" id="IPR040148">
    <property type="entry name" value="FMR1"/>
</dbReference>
<dbReference type="AlphaFoldDB" id="A0A7E4VDA6"/>
<feature type="compositionally biased region" description="Pro residues" evidence="2">
    <location>
        <begin position="446"/>
        <end position="456"/>
    </location>
</feature>
<dbReference type="InterPro" id="IPR004088">
    <property type="entry name" value="KH_dom_type_1"/>
</dbReference>
<evidence type="ECO:0000256" key="1">
    <source>
        <dbReference type="PROSITE-ProRule" id="PRU00117"/>
    </source>
</evidence>
<reference evidence="5" key="2">
    <citation type="submission" date="2020-10" db="UniProtKB">
        <authorList>
            <consortium name="WormBaseParasite"/>
        </authorList>
    </citation>
    <scope>IDENTIFICATION</scope>
</reference>
<dbReference type="SMART" id="SM00322">
    <property type="entry name" value="KH"/>
    <property type="match status" value="2"/>
</dbReference>
<feature type="compositionally biased region" description="Polar residues" evidence="2">
    <location>
        <begin position="417"/>
        <end position="441"/>
    </location>
</feature>
<dbReference type="CDD" id="cd22426">
    <property type="entry name" value="KH_I_FMR1_FXR_rpt2"/>
    <property type="match status" value="1"/>
</dbReference>
<sequence length="520" mass="55739">MEVEYRDTTGVYYPAKVTRIDGNQVRLSFVNSALPEGLYAISECRVLKPASGNAAPRNFEVGDIVDALVRQSNKKSAYQRAEVKDIRKDLLVIECIEGPLKGDVISAGECRPAGQTTSFSFKSTVIELSSEFVEHSEEVCQAVMEAIPKSLAQVDISGKNIQVFAPDTKSINRLNVIVDTLLSQVKQKASLRQKQEDIAKRLEESTVRNKVVIEFTVCADLMGLAIGAGGANIKAARDIEGVVNVILDEKDDYHTFKVIADSEEAAEAARGLLEFITDCVKVPADMVGKIIGKSGRTIQEIVDKSGVIRVQIGESVHDELGNELTEIDFLFTGTQEAIELAEMLIELHIKHVREMESIRKSINDTQQRLTLASEHPGGYYNNRSYDNSNNGRSAGRVNRFRGHSGGSAGNARWSPAETDTNSSNVTSPPIGTVSDASSVAHTDNFAPPPPRGPVPAPHSNGHAKLPPTNGSISGASERTNGNSSDGRPPPNRGGRGGRGGGRGGRSRGGRGGYLGPAAAV</sequence>
<reference evidence="4" key="1">
    <citation type="journal article" date="2013" name="Genetics">
        <title>The draft genome and transcriptome of Panagrellus redivivus are shaped by the harsh demands of a free-living lifestyle.</title>
        <authorList>
            <person name="Srinivasan J."/>
            <person name="Dillman A.R."/>
            <person name="Macchietto M.G."/>
            <person name="Heikkinen L."/>
            <person name="Lakso M."/>
            <person name="Fracchia K.M."/>
            <person name="Antoshechkin I."/>
            <person name="Mortazavi A."/>
            <person name="Wong G."/>
            <person name="Sternberg P.W."/>
        </authorList>
    </citation>
    <scope>NUCLEOTIDE SEQUENCE [LARGE SCALE GENOMIC DNA]</scope>
    <source>
        <strain evidence="4">MT8872</strain>
    </source>
</reference>
<dbReference type="GO" id="GO:0045727">
    <property type="term" value="P:positive regulation of translation"/>
    <property type="evidence" value="ECO:0007669"/>
    <property type="project" value="TreeGrafter"/>
</dbReference>
<feature type="domain" description="K Homology" evidence="3">
    <location>
        <begin position="209"/>
        <end position="277"/>
    </location>
</feature>
<dbReference type="Proteomes" id="UP000492821">
    <property type="component" value="Unassembled WGS sequence"/>
</dbReference>
<name>A0A7E4VDA6_PANRE</name>
<evidence type="ECO:0000256" key="2">
    <source>
        <dbReference type="SAM" id="MobiDB-lite"/>
    </source>
</evidence>
<feature type="compositionally biased region" description="Gly residues" evidence="2">
    <location>
        <begin position="493"/>
        <end position="503"/>
    </location>
</feature>
<dbReference type="SUPFAM" id="SSF54791">
    <property type="entry name" value="Eukaryotic type KH-domain (KH-domain type I)"/>
    <property type="match status" value="2"/>
</dbReference>
<feature type="domain" description="K Homology" evidence="3">
    <location>
        <begin position="280"/>
        <end position="350"/>
    </location>
</feature>
<keyword evidence="1" id="KW-0694">RNA-binding</keyword>
<feature type="compositionally biased region" description="Polar residues" evidence="2">
    <location>
        <begin position="468"/>
        <end position="485"/>
    </location>
</feature>
<dbReference type="GO" id="GO:0098793">
    <property type="term" value="C:presynapse"/>
    <property type="evidence" value="ECO:0007669"/>
    <property type="project" value="GOC"/>
</dbReference>
<dbReference type="Gene3D" id="3.30.1370.10">
    <property type="entry name" value="K Homology domain, type 1"/>
    <property type="match status" value="2"/>
</dbReference>
<dbReference type="GO" id="GO:0043005">
    <property type="term" value="C:neuron projection"/>
    <property type="evidence" value="ECO:0007669"/>
    <property type="project" value="TreeGrafter"/>
</dbReference>
<protein>
    <submittedName>
        <fullName evidence="5">KH domain-containing protein</fullName>
    </submittedName>
</protein>
<dbReference type="GO" id="GO:0099577">
    <property type="term" value="P:regulation of translation at presynapse, modulating synaptic transmission"/>
    <property type="evidence" value="ECO:0007669"/>
    <property type="project" value="TreeGrafter"/>
</dbReference>
<dbReference type="GO" id="GO:0043488">
    <property type="term" value="P:regulation of mRNA stability"/>
    <property type="evidence" value="ECO:0007669"/>
    <property type="project" value="TreeGrafter"/>
</dbReference>
<evidence type="ECO:0000313" key="4">
    <source>
        <dbReference type="Proteomes" id="UP000492821"/>
    </source>
</evidence>
<dbReference type="GO" id="GO:0051028">
    <property type="term" value="P:mRNA transport"/>
    <property type="evidence" value="ECO:0007669"/>
    <property type="project" value="TreeGrafter"/>
</dbReference>
<dbReference type="PANTHER" id="PTHR10603:SF7">
    <property type="entry name" value="FRAGILE X MESSENGER RIBONUCLEOPROTEIN 1 HOMOLOG"/>
    <property type="match status" value="1"/>
</dbReference>
<dbReference type="GO" id="GO:0010494">
    <property type="term" value="C:cytoplasmic stress granule"/>
    <property type="evidence" value="ECO:0007669"/>
    <property type="project" value="TreeGrafter"/>
</dbReference>
<dbReference type="GO" id="GO:0048170">
    <property type="term" value="P:positive regulation of long-term neuronal synaptic plasticity"/>
    <property type="evidence" value="ECO:0007669"/>
    <property type="project" value="TreeGrafter"/>
</dbReference>
<dbReference type="InterPro" id="IPR036612">
    <property type="entry name" value="KH_dom_type_1_sf"/>
</dbReference>
<dbReference type="GO" id="GO:0048513">
    <property type="term" value="P:animal organ development"/>
    <property type="evidence" value="ECO:0007669"/>
    <property type="project" value="TreeGrafter"/>
</dbReference>
<dbReference type="InterPro" id="IPR004087">
    <property type="entry name" value="KH_dom"/>
</dbReference>
<feature type="compositionally biased region" description="Low complexity" evidence="2">
    <location>
        <begin position="377"/>
        <end position="393"/>
    </location>
</feature>
<accession>A0A7E4VDA6</accession>
<proteinExistence type="predicted"/>
<organism evidence="4 5">
    <name type="scientific">Panagrellus redivivus</name>
    <name type="common">Microworm</name>
    <dbReference type="NCBI Taxonomy" id="6233"/>
    <lineage>
        <taxon>Eukaryota</taxon>
        <taxon>Metazoa</taxon>
        <taxon>Ecdysozoa</taxon>
        <taxon>Nematoda</taxon>
        <taxon>Chromadorea</taxon>
        <taxon>Rhabditida</taxon>
        <taxon>Tylenchina</taxon>
        <taxon>Panagrolaimomorpha</taxon>
        <taxon>Panagrolaimoidea</taxon>
        <taxon>Panagrolaimidae</taxon>
        <taxon>Panagrellus</taxon>
    </lineage>
</organism>
<dbReference type="GO" id="GO:0045182">
    <property type="term" value="F:translation regulator activity"/>
    <property type="evidence" value="ECO:0007669"/>
    <property type="project" value="TreeGrafter"/>
</dbReference>
<dbReference type="Pfam" id="PF00013">
    <property type="entry name" value="KH_1"/>
    <property type="match status" value="2"/>
</dbReference>
<dbReference type="WBParaSite" id="Pan_g19536.t1">
    <property type="protein sequence ID" value="Pan_g19536.t1"/>
    <property type="gene ID" value="Pan_g19536"/>
</dbReference>
<dbReference type="PANTHER" id="PTHR10603">
    <property type="entry name" value="FRAGILE X MENTAL RETARDATION SYNDROME-RELATED PROTEIN"/>
    <property type="match status" value="1"/>
</dbReference>
<evidence type="ECO:0000313" key="5">
    <source>
        <dbReference type="WBParaSite" id="Pan_g19536.t1"/>
    </source>
</evidence>